<comment type="caution">
    <text evidence="1">The sequence shown here is derived from an EMBL/GenBank/DDBJ whole genome shotgun (WGS) entry which is preliminary data.</text>
</comment>
<dbReference type="Proteomes" id="UP001231649">
    <property type="component" value="Chromosome 10"/>
</dbReference>
<accession>A0ACC2R1A8</accession>
<protein>
    <submittedName>
        <fullName evidence="1">Uncharacterized protein</fullName>
    </submittedName>
</protein>
<name>A0ACC2R1A8_9NEOP</name>
<organism evidence="1 2">
    <name type="scientific">Mythimna loreyi</name>
    <dbReference type="NCBI Taxonomy" id="667449"/>
    <lineage>
        <taxon>Eukaryota</taxon>
        <taxon>Metazoa</taxon>
        <taxon>Ecdysozoa</taxon>
        <taxon>Arthropoda</taxon>
        <taxon>Hexapoda</taxon>
        <taxon>Insecta</taxon>
        <taxon>Pterygota</taxon>
        <taxon>Neoptera</taxon>
        <taxon>Endopterygota</taxon>
        <taxon>Lepidoptera</taxon>
        <taxon>Glossata</taxon>
        <taxon>Ditrysia</taxon>
        <taxon>Noctuoidea</taxon>
        <taxon>Noctuidae</taxon>
        <taxon>Noctuinae</taxon>
        <taxon>Hadenini</taxon>
        <taxon>Mythimna</taxon>
    </lineage>
</organism>
<proteinExistence type="predicted"/>
<evidence type="ECO:0000313" key="1">
    <source>
        <dbReference type="EMBL" id="KAJ8729232.1"/>
    </source>
</evidence>
<dbReference type="EMBL" id="CM056786">
    <property type="protein sequence ID" value="KAJ8729232.1"/>
    <property type="molecule type" value="Genomic_DNA"/>
</dbReference>
<reference evidence="1" key="1">
    <citation type="submission" date="2023-03" db="EMBL/GenBank/DDBJ databases">
        <title>Chromosome-level genomes of two armyworms, Mythimna separata and Mythimna loreyi, provide insights into the biosynthesis and reception of sex pheromones.</title>
        <authorList>
            <person name="Zhao H."/>
        </authorList>
    </citation>
    <scope>NUCLEOTIDE SEQUENCE</scope>
    <source>
        <strain evidence="1">BeijingLab</strain>
    </source>
</reference>
<sequence>MDSNNLDRELVGILFPGIVKNEDKAITCLGGIRSISQVYSNPAKRRLGLSFQPENPFVRKIYGNSKKGAGVLLKVKVKKVKIGNEIQREVVSTTVVGCVKTMFKFESMCDFQYLAVHREGPSDGPVSCALEKILPSGVDVIDFMLQPSPLLLIPSSFTRFEKPIGYAYTDKRYPDRSSPEPGDSVHSKTRMLRSSQVSPYSFNLTNELPSEPHEVYLKQKEVKFDLHPRLVEEYDVVKKLFEDRPIWSLNLIRYHTKIRLVSLKVIMPCLALYMKTGPWRSMWVKYGYDPRKDPAARKYQTLDFRLRHAAGVRSMIMSREDITTDRERKPKRSAAEVSAASDDIAEGSVYFRRGMTPTQRHIFYQYCDIQLPEVEEILAPEPPPGYLCHQKRGWLPANTGEICRDHMFRYIKDTLFNSSNTDLKFEGSGSCSGSNSDNDDDGGSDASDGGGGMSDMGGFGSDGGGGMSDAGGYGSN</sequence>
<gene>
    <name evidence="1" type="ORF">PYW08_000813</name>
</gene>
<evidence type="ECO:0000313" key="2">
    <source>
        <dbReference type="Proteomes" id="UP001231649"/>
    </source>
</evidence>
<keyword evidence="2" id="KW-1185">Reference proteome</keyword>